<dbReference type="InterPro" id="IPR012318">
    <property type="entry name" value="HTH_CRP"/>
</dbReference>
<organism evidence="5 6">
    <name type="scientific">Sphingomonas melonis</name>
    <dbReference type="NCBI Taxonomy" id="152682"/>
    <lineage>
        <taxon>Bacteria</taxon>
        <taxon>Pseudomonadati</taxon>
        <taxon>Pseudomonadota</taxon>
        <taxon>Alphaproteobacteria</taxon>
        <taxon>Sphingomonadales</taxon>
        <taxon>Sphingomonadaceae</taxon>
        <taxon>Sphingomonas</taxon>
    </lineage>
</organism>
<dbReference type="AlphaFoldDB" id="A0A0D1JYV7"/>
<dbReference type="Pfam" id="PF13545">
    <property type="entry name" value="HTH_Crp_2"/>
    <property type="match status" value="1"/>
</dbReference>
<dbReference type="Pfam" id="PF00027">
    <property type="entry name" value="cNMP_binding"/>
    <property type="match status" value="1"/>
</dbReference>
<proteinExistence type="predicted"/>
<evidence type="ECO:0000256" key="3">
    <source>
        <dbReference type="ARBA" id="ARBA00023163"/>
    </source>
</evidence>
<evidence type="ECO:0000313" key="5">
    <source>
        <dbReference type="EMBL" id="KIU26403.1"/>
    </source>
</evidence>
<dbReference type="GO" id="GO:0006355">
    <property type="term" value="P:regulation of DNA-templated transcription"/>
    <property type="evidence" value="ECO:0007669"/>
    <property type="project" value="InterPro"/>
</dbReference>
<dbReference type="SUPFAM" id="SSF51206">
    <property type="entry name" value="cAMP-binding domain-like"/>
    <property type="match status" value="1"/>
</dbReference>
<name>A0A0D1JYV7_9SPHN</name>
<dbReference type="InterPro" id="IPR036388">
    <property type="entry name" value="WH-like_DNA-bd_sf"/>
</dbReference>
<dbReference type="InterPro" id="IPR018490">
    <property type="entry name" value="cNMP-bd_dom_sf"/>
</dbReference>
<evidence type="ECO:0000256" key="1">
    <source>
        <dbReference type="ARBA" id="ARBA00023015"/>
    </source>
</evidence>
<dbReference type="PATRIC" id="fig|1549858.7.peg.696"/>
<dbReference type="SUPFAM" id="SSF46785">
    <property type="entry name" value="Winged helix' DNA-binding domain"/>
    <property type="match status" value="1"/>
</dbReference>
<comment type="caution">
    <text evidence="5">The sequence shown here is derived from an EMBL/GenBank/DDBJ whole genome shotgun (WGS) entry which is preliminary data.</text>
</comment>
<keyword evidence="3" id="KW-0804">Transcription</keyword>
<dbReference type="Proteomes" id="UP000033203">
    <property type="component" value="Unassembled WGS sequence"/>
</dbReference>
<dbReference type="EMBL" id="JXTP01000077">
    <property type="protein sequence ID" value="KIU26403.1"/>
    <property type="molecule type" value="Genomic_DNA"/>
</dbReference>
<gene>
    <name evidence="5" type="ORF">SR41_14655</name>
</gene>
<evidence type="ECO:0000259" key="4">
    <source>
        <dbReference type="PROSITE" id="PS51063"/>
    </source>
</evidence>
<keyword evidence="1" id="KW-0805">Transcription regulation</keyword>
<evidence type="ECO:0000313" key="6">
    <source>
        <dbReference type="Proteomes" id="UP000033203"/>
    </source>
</evidence>
<sequence length="245" mass="27288">MTHMPYPIHRYRAFADLTRTEVELLGTLGDGEVVRRRGETFQREGDAVSGFYLHLKGWVASSIILRSGNRLIQKVHLPGDMLGTPTMVLSKAADTLTAITESVTAHVPYERIGRLYETAPRLAALFMVAVQMERLALMDMLAITGNASAREQLARLLVDLHTRLTPIGMVEDDAFDLPLTQEVIGDLLGLTGVHVNRTVRAMEDEGLIARRGHRVRLLDVDRLRQLSPLPPRQPAFEPAWLPAAK</sequence>
<dbReference type="Gene3D" id="1.10.10.10">
    <property type="entry name" value="Winged helix-like DNA-binding domain superfamily/Winged helix DNA-binding domain"/>
    <property type="match status" value="1"/>
</dbReference>
<feature type="domain" description="HTH crp-type" evidence="4">
    <location>
        <begin position="147"/>
        <end position="221"/>
    </location>
</feature>
<dbReference type="InterPro" id="IPR000595">
    <property type="entry name" value="cNMP-bd_dom"/>
</dbReference>
<dbReference type="CDD" id="cd00038">
    <property type="entry name" value="CAP_ED"/>
    <property type="match status" value="1"/>
</dbReference>
<dbReference type="CDD" id="cd00092">
    <property type="entry name" value="HTH_CRP"/>
    <property type="match status" value="1"/>
</dbReference>
<keyword evidence="2" id="KW-0238">DNA-binding</keyword>
<dbReference type="InterPro" id="IPR014710">
    <property type="entry name" value="RmlC-like_jellyroll"/>
</dbReference>
<dbReference type="PROSITE" id="PS51063">
    <property type="entry name" value="HTH_CRP_2"/>
    <property type="match status" value="1"/>
</dbReference>
<dbReference type="GO" id="GO:0003677">
    <property type="term" value="F:DNA binding"/>
    <property type="evidence" value="ECO:0007669"/>
    <property type="project" value="UniProtKB-KW"/>
</dbReference>
<protein>
    <submittedName>
        <fullName evidence="5">Crp/Fnr family transcriptional regulator</fullName>
    </submittedName>
</protein>
<dbReference type="Gene3D" id="2.60.120.10">
    <property type="entry name" value="Jelly Rolls"/>
    <property type="match status" value="1"/>
</dbReference>
<evidence type="ECO:0000256" key="2">
    <source>
        <dbReference type="ARBA" id="ARBA00023125"/>
    </source>
</evidence>
<reference evidence="5 6" key="1">
    <citation type="submission" date="2015-01" db="EMBL/GenBank/DDBJ databases">
        <title>Genome of Sphingomonas taxi strain 30a.</title>
        <authorList>
            <person name="Eevers N."/>
            <person name="Van Hamme J."/>
            <person name="Bottos E."/>
            <person name="Weyens N."/>
            <person name="Vangronsveld J."/>
        </authorList>
    </citation>
    <scope>NUCLEOTIDE SEQUENCE [LARGE SCALE GENOMIC DNA]</scope>
    <source>
        <strain evidence="5 6">30a</strain>
    </source>
</reference>
<dbReference type="InterPro" id="IPR036390">
    <property type="entry name" value="WH_DNA-bd_sf"/>
</dbReference>
<accession>A0A0D1JYV7</accession>
<dbReference type="SMART" id="SM00419">
    <property type="entry name" value="HTH_CRP"/>
    <property type="match status" value="1"/>
</dbReference>